<feature type="region of interest" description="Disordered" evidence="1">
    <location>
        <begin position="1"/>
        <end position="29"/>
    </location>
</feature>
<evidence type="ECO:0000259" key="3">
    <source>
        <dbReference type="Pfam" id="PF13883"/>
    </source>
</evidence>
<protein>
    <submittedName>
        <fullName evidence="4">DUF2470 domain-containing protein</fullName>
    </submittedName>
</protein>
<dbReference type="EMBL" id="CP147846">
    <property type="protein sequence ID" value="WXG70633.1"/>
    <property type="molecule type" value="Genomic_DNA"/>
</dbReference>
<gene>
    <name evidence="4" type="ORF">WDS16_09130</name>
</gene>
<dbReference type="Pfam" id="PF10615">
    <property type="entry name" value="DUF2470"/>
    <property type="match status" value="1"/>
</dbReference>
<dbReference type="InterPro" id="IPR055343">
    <property type="entry name" value="CREG_beta-barrel"/>
</dbReference>
<proteinExistence type="predicted"/>
<keyword evidence="5" id="KW-1185">Reference proteome</keyword>
<accession>A0ABZ2PRX5</accession>
<evidence type="ECO:0000259" key="2">
    <source>
        <dbReference type="Pfam" id="PF10615"/>
    </source>
</evidence>
<dbReference type="InterPro" id="IPR037119">
    <property type="entry name" value="Haem_oxidase_HugZ-like_sf"/>
</dbReference>
<evidence type="ECO:0000313" key="4">
    <source>
        <dbReference type="EMBL" id="WXG70633.1"/>
    </source>
</evidence>
<dbReference type="SUPFAM" id="SSF50475">
    <property type="entry name" value="FMN-binding split barrel"/>
    <property type="match status" value="1"/>
</dbReference>
<dbReference type="InterPro" id="IPR012349">
    <property type="entry name" value="Split_barrel_FMN-bd"/>
</dbReference>
<feature type="domain" description="CREG-like beta-barrel" evidence="3">
    <location>
        <begin position="28"/>
        <end position="172"/>
    </location>
</feature>
<organism evidence="4 5">
    <name type="scientific">Rhodococcus sovatensis</name>
    <dbReference type="NCBI Taxonomy" id="1805840"/>
    <lineage>
        <taxon>Bacteria</taxon>
        <taxon>Bacillati</taxon>
        <taxon>Actinomycetota</taxon>
        <taxon>Actinomycetes</taxon>
        <taxon>Mycobacteriales</taxon>
        <taxon>Nocardiaceae</taxon>
        <taxon>Rhodococcus</taxon>
    </lineage>
</organism>
<dbReference type="Proteomes" id="UP001432000">
    <property type="component" value="Chromosome"/>
</dbReference>
<dbReference type="Pfam" id="PF13883">
    <property type="entry name" value="CREG_beta-barrel"/>
    <property type="match status" value="1"/>
</dbReference>
<dbReference type="PANTHER" id="PTHR13343:SF24">
    <property type="entry name" value="OS07G0573800 PROTEIN"/>
    <property type="match status" value="1"/>
</dbReference>
<dbReference type="Gene3D" id="3.20.180.10">
    <property type="entry name" value="PNP-oxidase-like"/>
    <property type="match status" value="1"/>
</dbReference>
<dbReference type="InterPro" id="IPR019595">
    <property type="entry name" value="DUF2470"/>
</dbReference>
<dbReference type="RefSeq" id="WP_338892168.1">
    <property type="nucleotide sequence ID" value="NZ_CP147846.1"/>
</dbReference>
<feature type="domain" description="DUF2470" evidence="2">
    <location>
        <begin position="184"/>
        <end position="258"/>
    </location>
</feature>
<sequence length="264" mass="27664">MALDHGDPGDAPSTPPPLASLEPARRPTAAEEARTVAASTNIATLASLTTDGDPWASYVTFGLLDGSPVLCVSRMAEHGRNLHHDPRASVSIVAPESVSDPLAVSRVTLAGKVESPQEGELDAARAAHLAAVPAAKYYIDYSDFSLWILRVKRARWVGGYGRMDSAAAEDYAAASADPVSPNAAPAIVHLNEDHSDSLLAMARNLGGYPDATIASCTSADRYGLDLSVSTPRGKATTRVGYAHPIGDIAELRSATVELARLARN</sequence>
<evidence type="ECO:0000256" key="1">
    <source>
        <dbReference type="SAM" id="MobiDB-lite"/>
    </source>
</evidence>
<evidence type="ECO:0000313" key="5">
    <source>
        <dbReference type="Proteomes" id="UP001432000"/>
    </source>
</evidence>
<dbReference type="Gene3D" id="2.30.110.10">
    <property type="entry name" value="Electron Transport, Fmn-binding Protein, Chain A"/>
    <property type="match status" value="1"/>
</dbReference>
<dbReference type="PANTHER" id="PTHR13343">
    <property type="entry name" value="CREG1 PROTEIN"/>
    <property type="match status" value="1"/>
</dbReference>
<reference evidence="4 5" key="1">
    <citation type="submission" date="2024-03" db="EMBL/GenBank/DDBJ databases">
        <title>Natural products discovery in diverse microorganisms through a two-stage MS feature dereplication strategy.</title>
        <authorList>
            <person name="Zhang R."/>
        </authorList>
    </citation>
    <scope>NUCLEOTIDE SEQUENCE [LARGE SCALE GENOMIC DNA]</scope>
    <source>
        <strain evidence="4 5">18930</strain>
    </source>
</reference>
<name>A0ABZ2PRX5_9NOCA</name>